<comment type="caution">
    <text evidence="1">The sequence shown here is derived from an EMBL/GenBank/DDBJ whole genome shotgun (WGS) entry which is preliminary data.</text>
</comment>
<evidence type="ECO:0000313" key="2">
    <source>
        <dbReference type="Proteomes" id="UP001177021"/>
    </source>
</evidence>
<proteinExistence type="predicted"/>
<gene>
    <name evidence="1" type="ORF">MILVUS5_LOCUS25223</name>
</gene>
<evidence type="ECO:0000313" key="1">
    <source>
        <dbReference type="EMBL" id="CAJ2658930.1"/>
    </source>
</evidence>
<dbReference type="EMBL" id="CASHSV030000311">
    <property type="protein sequence ID" value="CAJ2658930.1"/>
    <property type="molecule type" value="Genomic_DNA"/>
</dbReference>
<accession>A0ACB0KS13</accession>
<reference evidence="1" key="1">
    <citation type="submission" date="2023-10" db="EMBL/GenBank/DDBJ databases">
        <authorList>
            <person name="Rodriguez Cubillos JULIANA M."/>
            <person name="De Vega J."/>
        </authorList>
    </citation>
    <scope>NUCLEOTIDE SEQUENCE</scope>
</reference>
<keyword evidence="2" id="KW-1185">Reference proteome</keyword>
<dbReference type="Proteomes" id="UP001177021">
    <property type="component" value="Unassembled WGS sequence"/>
</dbReference>
<sequence>MAVAAAVGQAFLSGFIEVVLDRLASPEVVDLIRGKKVDVNLVQRLKTTLYAVEAVLNDAEKKQFEDSAVNKWLDDLKDAVYVADDILDHISTKAAISKNKKVSTATNYFSSFFNFEERDMVCKLENIVARLEYILKFKDILGLQHIATHHHSSWRTPSTSLVDDGSNIFGRDQDKEAILKLLLDDHNDDDANISVIPIVGMGGVGKTTLAQSLYNHDSVKQKFDVRAWACVSDHFDEFKVTKAIMEAVTRSACNINNKELLHLDLKEKLTGKKFLIVLDDVWTEDYDSWNSLLRPLQYGTMGSKILVTTRIDKVASMVQTFQSCHLEQLSDEDCWSVFENRAFLSSKESNENMDLHKIGKEIVRKCKGLPLAAQSLGGLLRRKRDIKDWNNILNSNIWENESNVIPALRISYQYLPPYLKRCFVYCSLYPKDYKFQRNNLILLWMAEDLLQSPKNGKTLEEVGCGYFDDLASRSFFQRSKNGSFVMHDLVHDLATLLGGEFYIRREELGNEMNIGTTARHLSFSEFSDPVHENNDVFGRAKHLRAFFATSFRSPLFNNDKAPCIILSNLKCLRVLSFRRFTYLNALPDSIGELIHLRYFDLSFTSITTLPESLCNLYNLQTLKLFHCQKLTMLPNDMQNLVNLRHLDINECNMLEEMPRQMSKLKNLHHLSCFHVGGYGEKGIKELGTLSNLQGSLSITKLENVINGSEASEAKIMDKKYLEELRLSWFADAKDHFTNSQSEMDILCKLQPTKNLKRLGVHRYRGTRFPEWVGNSSYQNLTDLYLIDCHNCCIFPPLGQLSSLKTLRIRRMNMLETIGYEYDNSFSGTLFLSLEYLEFADMPCWEMWHHSHDPDDSFVALNTLRIIDCPKLKGDLPFHLPMLETIQIERCNQLGSSLPKAFSIRELDINESNKVALHELPHSLEELRIQGREVIESVFEAIAITVPISLRRLYIADCSSAICFPGDCLPTSLKLLDITNCKNLNFPKQNQQHESLQSLSIERSCDSLTNLPLDNLPNLKNLQIRTCENIESVSTSKILSNLSDIGIRKCPKFVSFLREGLSAPNLKSLYISKCTNLKSLPCHINTLFPKLQDVGIFNCPEMETFPEGGMPRSLRTLRIGNCEKLLRNPSLTLFDMLTVLSIGGPCDGVESFPKKGLALLPPSLTTIYLRKMSSLHTLECTGLLHLTSLQQLMITDCPQLENIEGERLPASLIKLQIIGCPLVEERCRMKHPQIWPKISHIKGILVDFKWI</sequence>
<organism evidence="1 2">
    <name type="scientific">Trifolium pratense</name>
    <name type="common">Red clover</name>
    <dbReference type="NCBI Taxonomy" id="57577"/>
    <lineage>
        <taxon>Eukaryota</taxon>
        <taxon>Viridiplantae</taxon>
        <taxon>Streptophyta</taxon>
        <taxon>Embryophyta</taxon>
        <taxon>Tracheophyta</taxon>
        <taxon>Spermatophyta</taxon>
        <taxon>Magnoliopsida</taxon>
        <taxon>eudicotyledons</taxon>
        <taxon>Gunneridae</taxon>
        <taxon>Pentapetalae</taxon>
        <taxon>rosids</taxon>
        <taxon>fabids</taxon>
        <taxon>Fabales</taxon>
        <taxon>Fabaceae</taxon>
        <taxon>Papilionoideae</taxon>
        <taxon>50 kb inversion clade</taxon>
        <taxon>NPAAA clade</taxon>
        <taxon>Hologalegina</taxon>
        <taxon>IRL clade</taxon>
        <taxon>Trifolieae</taxon>
        <taxon>Trifolium</taxon>
    </lineage>
</organism>
<protein>
    <submittedName>
        <fullName evidence="1">Uncharacterized protein</fullName>
    </submittedName>
</protein>
<name>A0ACB0KS13_TRIPR</name>